<keyword evidence="10 13" id="KW-0408">Iron</keyword>
<organism evidence="15 16">
    <name type="scientific">Lentinus tigrinus ALCF2SS1-6</name>
    <dbReference type="NCBI Taxonomy" id="1328759"/>
    <lineage>
        <taxon>Eukaryota</taxon>
        <taxon>Fungi</taxon>
        <taxon>Dikarya</taxon>
        <taxon>Basidiomycota</taxon>
        <taxon>Agaricomycotina</taxon>
        <taxon>Agaricomycetes</taxon>
        <taxon>Polyporales</taxon>
        <taxon>Polyporaceae</taxon>
        <taxon>Lentinus</taxon>
    </lineage>
</organism>
<feature type="binding site" description="axial binding residue" evidence="13">
    <location>
        <position position="442"/>
    </location>
    <ligand>
        <name>heme</name>
        <dbReference type="ChEBI" id="CHEBI:30413"/>
    </ligand>
    <ligandPart>
        <name>Fe</name>
        <dbReference type="ChEBI" id="CHEBI:18248"/>
    </ligandPart>
</feature>
<evidence type="ECO:0000256" key="10">
    <source>
        <dbReference type="ARBA" id="ARBA00023004"/>
    </source>
</evidence>
<evidence type="ECO:0000256" key="12">
    <source>
        <dbReference type="ARBA" id="ARBA00023136"/>
    </source>
</evidence>
<dbReference type="PRINTS" id="PR00385">
    <property type="entry name" value="P450"/>
</dbReference>
<dbReference type="InterPro" id="IPR002401">
    <property type="entry name" value="Cyt_P450_E_grp-I"/>
</dbReference>
<evidence type="ECO:0000256" key="1">
    <source>
        <dbReference type="ARBA" id="ARBA00001971"/>
    </source>
</evidence>
<evidence type="ECO:0000256" key="2">
    <source>
        <dbReference type="ARBA" id="ARBA00004167"/>
    </source>
</evidence>
<evidence type="ECO:0000256" key="8">
    <source>
        <dbReference type="ARBA" id="ARBA00022989"/>
    </source>
</evidence>
<dbReference type="GO" id="GO:0016020">
    <property type="term" value="C:membrane"/>
    <property type="evidence" value="ECO:0007669"/>
    <property type="project" value="UniProtKB-SubCell"/>
</dbReference>
<dbReference type="PANTHER" id="PTHR46300:SF7">
    <property type="entry name" value="P450, PUTATIVE (EUROFUNG)-RELATED"/>
    <property type="match status" value="1"/>
</dbReference>
<dbReference type="STRING" id="1328759.A0A5C2RRK6"/>
<evidence type="ECO:0000256" key="11">
    <source>
        <dbReference type="ARBA" id="ARBA00023033"/>
    </source>
</evidence>
<evidence type="ECO:0000313" key="15">
    <source>
        <dbReference type="EMBL" id="RPD54272.1"/>
    </source>
</evidence>
<dbReference type="EMBL" id="ML122308">
    <property type="protein sequence ID" value="RPD54272.1"/>
    <property type="molecule type" value="Genomic_DNA"/>
</dbReference>
<comment type="similarity">
    <text evidence="4 14">Belongs to the cytochrome P450 family.</text>
</comment>
<dbReference type="PRINTS" id="PR00463">
    <property type="entry name" value="EP450I"/>
</dbReference>
<accession>A0A5C2RRK6</accession>
<comment type="subcellular location">
    <subcellularLocation>
        <location evidence="2">Membrane</location>
        <topology evidence="2">Single-pass membrane protein</topology>
    </subcellularLocation>
</comment>
<dbReference type="GO" id="GO:0016705">
    <property type="term" value="F:oxidoreductase activity, acting on paired donors, with incorporation or reduction of molecular oxygen"/>
    <property type="evidence" value="ECO:0007669"/>
    <property type="project" value="InterPro"/>
</dbReference>
<keyword evidence="6" id="KW-0812">Transmembrane</keyword>
<evidence type="ECO:0000256" key="7">
    <source>
        <dbReference type="ARBA" id="ARBA00022723"/>
    </source>
</evidence>
<dbReference type="GO" id="GO:0005506">
    <property type="term" value="F:iron ion binding"/>
    <property type="evidence" value="ECO:0007669"/>
    <property type="project" value="InterPro"/>
</dbReference>
<dbReference type="InterPro" id="IPR017972">
    <property type="entry name" value="Cyt_P450_CS"/>
</dbReference>
<evidence type="ECO:0000256" key="4">
    <source>
        <dbReference type="ARBA" id="ARBA00010617"/>
    </source>
</evidence>
<keyword evidence="9 14" id="KW-0560">Oxidoreductase</keyword>
<evidence type="ECO:0000256" key="6">
    <source>
        <dbReference type="ARBA" id="ARBA00022692"/>
    </source>
</evidence>
<gene>
    <name evidence="15" type="ORF">L227DRAFT_589030</name>
</gene>
<dbReference type="Gene3D" id="1.10.630.10">
    <property type="entry name" value="Cytochrome P450"/>
    <property type="match status" value="1"/>
</dbReference>
<name>A0A5C2RRK6_9APHY</name>
<dbReference type="AlphaFoldDB" id="A0A5C2RRK6"/>
<keyword evidence="11 14" id="KW-0503">Monooxygenase</keyword>
<evidence type="ECO:0000313" key="16">
    <source>
        <dbReference type="Proteomes" id="UP000313359"/>
    </source>
</evidence>
<keyword evidence="16" id="KW-1185">Reference proteome</keyword>
<keyword evidence="7 13" id="KW-0479">Metal-binding</keyword>
<evidence type="ECO:0000256" key="5">
    <source>
        <dbReference type="ARBA" id="ARBA00022617"/>
    </source>
</evidence>
<keyword evidence="5 13" id="KW-0349">Heme</keyword>
<dbReference type="GO" id="GO:0004497">
    <property type="term" value="F:monooxygenase activity"/>
    <property type="evidence" value="ECO:0007669"/>
    <property type="project" value="UniProtKB-KW"/>
</dbReference>
<proteinExistence type="inferred from homology"/>
<protein>
    <submittedName>
        <fullName evidence="15">Cytochrome P450</fullName>
    </submittedName>
</protein>
<evidence type="ECO:0000256" key="13">
    <source>
        <dbReference type="PIRSR" id="PIRSR602401-1"/>
    </source>
</evidence>
<comment type="cofactor">
    <cofactor evidence="1 13">
        <name>heme</name>
        <dbReference type="ChEBI" id="CHEBI:30413"/>
    </cofactor>
</comment>
<sequence>MSSVWLITLLLTVVFLIIKRSRRALRLPLPPGPRRLPILGNVLDVPTKDMPAAFRALNAKYGDVVYLDVLGQPMIVLGSHQVATDLLEKRSANYSDRSASPMVEIAGFSWALTLQGYGTRWRRHRRAMHQFFNANAVLEYAPSQRLETHRFVRQLLDKPEGFLHHIRHYFGSSIMRISYGIAVDEEPTDYIQIAEDTLAIFSSVFVPGKFLVETIPILRFVPAWMPGAQFKRNGREWTKIVYRLVELPWKRAMDAMKDGIGTVPPSMASGLMENIVSGGLSAEQQAEEEEVARNATAVAYSGGADTTLSTVQTFFLAMASYPDVQKKAQAELESVVGPGRLPEFSDQDALPYINAVVKELLRWRSVVPTGVPHRSMEDDEYRGYLIPKGSIVIANIWAYSRDPEVYPDPETFKPERWLKDGRLNPDVRDSETTAFGYGRRICPGRYFAKSSLFMVVSTILHTLSITAPVDENGRTIPLSGKMTQGLLSYPEPFECVIKPRSSAAEALIRATAVES</sequence>
<dbReference type="SUPFAM" id="SSF48264">
    <property type="entry name" value="Cytochrome P450"/>
    <property type="match status" value="1"/>
</dbReference>
<keyword evidence="8" id="KW-1133">Transmembrane helix</keyword>
<dbReference type="InterPro" id="IPR001128">
    <property type="entry name" value="Cyt_P450"/>
</dbReference>
<dbReference type="InterPro" id="IPR036396">
    <property type="entry name" value="Cyt_P450_sf"/>
</dbReference>
<dbReference type="PROSITE" id="PS00086">
    <property type="entry name" value="CYTOCHROME_P450"/>
    <property type="match status" value="1"/>
</dbReference>
<evidence type="ECO:0000256" key="9">
    <source>
        <dbReference type="ARBA" id="ARBA00023002"/>
    </source>
</evidence>
<dbReference type="Pfam" id="PF00067">
    <property type="entry name" value="p450"/>
    <property type="match status" value="1"/>
</dbReference>
<evidence type="ECO:0000256" key="14">
    <source>
        <dbReference type="RuleBase" id="RU000461"/>
    </source>
</evidence>
<evidence type="ECO:0000256" key="3">
    <source>
        <dbReference type="ARBA" id="ARBA00005179"/>
    </source>
</evidence>
<keyword evidence="12" id="KW-0472">Membrane</keyword>
<dbReference type="InterPro" id="IPR050364">
    <property type="entry name" value="Cytochrome_P450_fung"/>
</dbReference>
<dbReference type="Proteomes" id="UP000313359">
    <property type="component" value="Unassembled WGS sequence"/>
</dbReference>
<dbReference type="CDD" id="cd11065">
    <property type="entry name" value="CYP64-like"/>
    <property type="match status" value="1"/>
</dbReference>
<dbReference type="OrthoDB" id="2789670at2759"/>
<dbReference type="PANTHER" id="PTHR46300">
    <property type="entry name" value="P450, PUTATIVE (EUROFUNG)-RELATED-RELATED"/>
    <property type="match status" value="1"/>
</dbReference>
<dbReference type="GO" id="GO:0020037">
    <property type="term" value="F:heme binding"/>
    <property type="evidence" value="ECO:0007669"/>
    <property type="project" value="InterPro"/>
</dbReference>
<reference evidence="15" key="1">
    <citation type="journal article" date="2018" name="Genome Biol. Evol.">
        <title>Genomics and development of Lentinus tigrinus, a white-rot wood-decaying mushroom with dimorphic fruiting bodies.</title>
        <authorList>
            <person name="Wu B."/>
            <person name="Xu Z."/>
            <person name="Knudson A."/>
            <person name="Carlson A."/>
            <person name="Chen N."/>
            <person name="Kovaka S."/>
            <person name="LaButti K."/>
            <person name="Lipzen A."/>
            <person name="Pennachio C."/>
            <person name="Riley R."/>
            <person name="Schakwitz W."/>
            <person name="Umezawa K."/>
            <person name="Ohm R.A."/>
            <person name="Grigoriev I.V."/>
            <person name="Nagy L.G."/>
            <person name="Gibbons J."/>
            <person name="Hibbett D."/>
        </authorList>
    </citation>
    <scope>NUCLEOTIDE SEQUENCE [LARGE SCALE GENOMIC DNA]</scope>
    <source>
        <strain evidence="15">ALCF2SS1-6</strain>
    </source>
</reference>
<comment type="pathway">
    <text evidence="3">Secondary metabolite biosynthesis.</text>
</comment>